<sequence>MPTPAPTPAAKWLVDAFELGGEAEGKVEGEMEGEVEGEADGKVAGKTVGKGGIEDTKELEVVVVASVDAEKLEVVTATLEEEGGRLVEEVIAAREKIRDEVSQQFARERL</sequence>
<accession>A0AA39QQK0</accession>
<protein>
    <submittedName>
        <fullName evidence="1">Uncharacterized protein</fullName>
    </submittedName>
</protein>
<proteinExistence type="predicted"/>
<keyword evidence="2" id="KW-1185">Reference proteome</keyword>
<comment type="caution">
    <text evidence="1">The sequence shown here is derived from an EMBL/GenBank/DDBJ whole genome shotgun (WGS) entry which is preliminary data.</text>
</comment>
<organism evidence="1 2">
    <name type="scientific">Cladonia borealis</name>
    <dbReference type="NCBI Taxonomy" id="184061"/>
    <lineage>
        <taxon>Eukaryota</taxon>
        <taxon>Fungi</taxon>
        <taxon>Dikarya</taxon>
        <taxon>Ascomycota</taxon>
        <taxon>Pezizomycotina</taxon>
        <taxon>Lecanoromycetes</taxon>
        <taxon>OSLEUM clade</taxon>
        <taxon>Lecanoromycetidae</taxon>
        <taxon>Lecanorales</taxon>
        <taxon>Lecanorineae</taxon>
        <taxon>Cladoniaceae</taxon>
        <taxon>Cladonia</taxon>
    </lineage>
</organism>
<dbReference type="AlphaFoldDB" id="A0AA39QQK0"/>
<evidence type="ECO:0000313" key="2">
    <source>
        <dbReference type="Proteomes" id="UP001166286"/>
    </source>
</evidence>
<dbReference type="EMBL" id="JAFEKC020000024">
    <property type="protein sequence ID" value="KAK0507332.1"/>
    <property type="molecule type" value="Genomic_DNA"/>
</dbReference>
<name>A0AA39QQK0_9LECA</name>
<evidence type="ECO:0000313" key="1">
    <source>
        <dbReference type="EMBL" id="KAK0507332.1"/>
    </source>
</evidence>
<reference evidence="1" key="1">
    <citation type="submission" date="2023-03" db="EMBL/GenBank/DDBJ databases">
        <title>Complete genome of Cladonia borealis.</title>
        <authorList>
            <person name="Park H."/>
        </authorList>
    </citation>
    <scope>NUCLEOTIDE SEQUENCE</scope>
    <source>
        <strain evidence="1">ANT050790</strain>
    </source>
</reference>
<dbReference type="Proteomes" id="UP001166286">
    <property type="component" value="Unassembled WGS sequence"/>
</dbReference>
<gene>
    <name evidence="1" type="ORF">JMJ35_010370</name>
</gene>